<dbReference type="EMBL" id="KQ420078">
    <property type="protein sequence ID" value="KOF81385.1"/>
    <property type="molecule type" value="Genomic_DNA"/>
</dbReference>
<name>A0A0L8GXR8_OCTBM</name>
<sequence>MVLVPDIVSLDETHYFPLLQFMSIQRLMDNELNGGFRAAERRVVSAPNKVG</sequence>
<accession>A0A0L8GXR8</accession>
<organism evidence="1">
    <name type="scientific">Octopus bimaculoides</name>
    <name type="common">California two-spotted octopus</name>
    <dbReference type="NCBI Taxonomy" id="37653"/>
    <lineage>
        <taxon>Eukaryota</taxon>
        <taxon>Metazoa</taxon>
        <taxon>Spiralia</taxon>
        <taxon>Lophotrochozoa</taxon>
        <taxon>Mollusca</taxon>
        <taxon>Cephalopoda</taxon>
        <taxon>Coleoidea</taxon>
        <taxon>Octopodiformes</taxon>
        <taxon>Octopoda</taxon>
        <taxon>Incirrata</taxon>
        <taxon>Octopodidae</taxon>
        <taxon>Octopus</taxon>
    </lineage>
</organism>
<protein>
    <submittedName>
        <fullName evidence="1">Uncharacterized protein</fullName>
    </submittedName>
</protein>
<evidence type="ECO:0000313" key="1">
    <source>
        <dbReference type="EMBL" id="KOF81385.1"/>
    </source>
</evidence>
<reference evidence="1" key="1">
    <citation type="submission" date="2015-07" db="EMBL/GenBank/DDBJ databases">
        <title>MeaNS - Measles Nucleotide Surveillance Program.</title>
        <authorList>
            <person name="Tran T."/>
            <person name="Druce J."/>
        </authorList>
    </citation>
    <scope>NUCLEOTIDE SEQUENCE</scope>
    <source>
        <strain evidence="1">UCB-OBI-ISO-001</strain>
        <tissue evidence="1">Gonad</tissue>
    </source>
</reference>
<proteinExistence type="predicted"/>
<gene>
    <name evidence="1" type="ORF">OCBIM_22026599mg</name>
</gene>
<dbReference type="AlphaFoldDB" id="A0A0L8GXR8"/>